<sequence length="83" mass="8941">MWNCQFLSKLVSVGTFGAKGGLCALWWSGMFSQAAPSAAEPWLGPIPDYTSGALLCRVLRSTVLRVRLAVKGNSDCALRAQPR</sequence>
<dbReference type="Proteomes" id="UP000799771">
    <property type="component" value="Unassembled WGS sequence"/>
</dbReference>
<dbReference type="EMBL" id="ML977516">
    <property type="protein sequence ID" value="KAF2125283.1"/>
    <property type="molecule type" value="Genomic_DNA"/>
</dbReference>
<keyword evidence="2" id="KW-1185">Reference proteome</keyword>
<gene>
    <name evidence="1" type="ORF">P153DRAFT_110937</name>
</gene>
<proteinExistence type="predicted"/>
<evidence type="ECO:0000313" key="1">
    <source>
        <dbReference type="EMBL" id="KAF2125283.1"/>
    </source>
</evidence>
<accession>A0A6A6A281</accession>
<protein>
    <submittedName>
        <fullName evidence="1">Uncharacterized protein</fullName>
    </submittedName>
</protein>
<organism evidence="1 2">
    <name type="scientific">Dothidotthia symphoricarpi CBS 119687</name>
    <dbReference type="NCBI Taxonomy" id="1392245"/>
    <lineage>
        <taxon>Eukaryota</taxon>
        <taxon>Fungi</taxon>
        <taxon>Dikarya</taxon>
        <taxon>Ascomycota</taxon>
        <taxon>Pezizomycotina</taxon>
        <taxon>Dothideomycetes</taxon>
        <taxon>Pleosporomycetidae</taxon>
        <taxon>Pleosporales</taxon>
        <taxon>Dothidotthiaceae</taxon>
        <taxon>Dothidotthia</taxon>
    </lineage>
</organism>
<name>A0A6A6A281_9PLEO</name>
<dbReference type="RefSeq" id="XP_033519675.1">
    <property type="nucleotide sequence ID" value="XM_033661903.1"/>
</dbReference>
<dbReference type="AlphaFoldDB" id="A0A6A6A281"/>
<evidence type="ECO:0000313" key="2">
    <source>
        <dbReference type="Proteomes" id="UP000799771"/>
    </source>
</evidence>
<reference evidence="1" key="1">
    <citation type="journal article" date="2020" name="Stud. Mycol.">
        <title>101 Dothideomycetes genomes: a test case for predicting lifestyles and emergence of pathogens.</title>
        <authorList>
            <person name="Haridas S."/>
            <person name="Albert R."/>
            <person name="Binder M."/>
            <person name="Bloem J."/>
            <person name="Labutti K."/>
            <person name="Salamov A."/>
            <person name="Andreopoulos B."/>
            <person name="Baker S."/>
            <person name="Barry K."/>
            <person name="Bills G."/>
            <person name="Bluhm B."/>
            <person name="Cannon C."/>
            <person name="Castanera R."/>
            <person name="Culley D."/>
            <person name="Daum C."/>
            <person name="Ezra D."/>
            <person name="Gonzalez J."/>
            <person name="Henrissat B."/>
            <person name="Kuo A."/>
            <person name="Liang C."/>
            <person name="Lipzen A."/>
            <person name="Lutzoni F."/>
            <person name="Magnuson J."/>
            <person name="Mondo S."/>
            <person name="Nolan M."/>
            <person name="Ohm R."/>
            <person name="Pangilinan J."/>
            <person name="Park H.-J."/>
            <person name="Ramirez L."/>
            <person name="Alfaro M."/>
            <person name="Sun H."/>
            <person name="Tritt A."/>
            <person name="Yoshinaga Y."/>
            <person name="Zwiers L.-H."/>
            <person name="Turgeon B."/>
            <person name="Goodwin S."/>
            <person name="Spatafora J."/>
            <person name="Crous P."/>
            <person name="Grigoriev I."/>
        </authorList>
    </citation>
    <scope>NUCLEOTIDE SEQUENCE</scope>
    <source>
        <strain evidence="1">CBS 119687</strain>
    </source>
</reference>
<dbReference type="GeneID" id="54402335"/>